<gene>
    <name evidence="2" type="ORF">G6M90_00g004040</name>
</gene>
<dbReference type="InterPro" id="IPR022137">
    <property type="entry name" value="Znf_prot_DUF3669"/>
</dbReference>
<evidence type="ECO:0000313" key="2">
    <source>
        <dbReference type="EMBL" id="QLI64636.1"/>
    </source>
</evidence>
<name>A0A7D5UR10_9HYPO</name>
<evidence type="ECO:0000313" key="3">
    <source>
        <dbReference type="Proteomes" id="UP000510686"/>
    </source>
</evidence>
<dbReference type="RefSeq" id="XP_014542056.1">
    <property type="nucleotide sequence ID" value="XM_014686570.1"/>
</dbReference>
<dbReference type="PANTHER" id="PTHR40780">
    <property type="entry name" value="DUF3669 DOMAIN-CONTAINING PROTEIN"/>
    <property type="match status" value="1"/>
</dbReference>
<dbReference type="EMBL" id="CP058932">
    <property type="protein sequence ID" value="QLI64636.1"/>
    <property type="molecule type" value="Genomic_DNA"/>
</dbReference>
<dbReference type="Pfam" id="PF12417">
    <property type="entry name" value="DUF3669"/>
    <property type="match status" value="1"/>
</dbReference>
<organism evidence="2 3">
    <name type="scientific">Metarhizium brunneum</name>
    <dbReference type="NCBI Taxonomy" id="500148"/>
    <lineage>
        <taxon>Eukaryota</taxon>
        <taxon>Fungi</taxon>
        <taxon>Dikarya</taxon>
        <taxon>Ascomycota</taxon>
        <taxon>Pezizomycotina</taxon>
        <taxon>Sordariomycetes</taxon>
        <taxon>Hypocreomycetidae</taxon>
        <taxon>Hypocreales</taxon>
        <taxon>Clavicipitaceae</taxon>
        <taxon>Metarhizium</taxon>
    </lineage>
</organism>
<accession>A0A7D5UR10</accession>
<evidence type="ECO:0000259" key="1">
    <source>
        <dbReference type="Pfam" id="PF12417"/>
    </source>
</evidence>
<keyword evidence="3" id="KW-1185">Reference proteome</keyword>
<dbReference type="GeneID" id="26245087"/>
<proteinExistence type="predicted"/>
<dbReference type="KEGG" id="mbrn:26245087"/>
<dbReference type="OrthoDB" id="2993351at2759"/>
<dbReference type="PANTHER" id="PTHR40780:SF3">
    <property type="entry name" value="DUF3669 DOMAIN-CONTAINING PROTEIN"/>
    <property type="match status" value="1"/>
</dbReference>
<dbReference type="AlphaFoldDB" id="A0A7D5UR10"/>
<protein>
    <recommendedName>
        <fullName evidence="1">DUF3669 domain-containing protein</fullName>
    </recommendedName>
</protein>
<sequence>MESDLSLTASGSLRQIGFGNCGSVWGTLKHNAHNNASVDQNVDVDMILKREDASPGRDIKNETLVQSQAFRAASTLQLTSIPQCFGLVKSDDKRWQQLLPLLPSGLKACRAMIAEKINPVSTQAQLLLIDKYCPAPHREALRRSIEARDGEGEHCLVRLYLGRRRHLYAHEEQHRPRPQFFSLRNYPLHADQAHDLGLPCRQYARAMAEALATLHWQVRTSGNDVEFVLGAHRGGEGDADMPLEEHAVWMLDFDCSRPIEANDSGLESIARAFWRNDPYFPRPGSALDQGRELWDIFAAEYRRVGMEAARAYHRDGEDVESLCALVEGALERIEETKGKWTAGAHF</sequence>
<feature type="domain" description="DUF3669" evidence="1">
    <location>
        <begin position="248"/>
        <end position="310"/>
    </location>
</feature>
<reference evidence="2 3" key="1">
    <citation type="submission" date="2020-07" db="EMBL/GenBank/DDBJ databases">
        <title>Telomere length de novo assembly of all 7 chromosomes of the fungus, Metarhizium brunneum, using a novel assembly pipeline.</title>
        <authorList>
            <person name="Saud z."/>
            <person name="Kortsinoglou A."/>
            <person name="Kouvelis V.N."/>
            <person name="Butt T.M."/>
        </authorList>
    </citation>
    <scope>NUCLEOTIDE SEQUENCE [LARGE SCALE GENOMIC DNA]</scope>
    <source>
        <strain evidence="2 3">4556</strain>
    </source>
</reference>
<dbReference type="Proteomes" id="UP000510686">
    <property type="component" value="Chromosome 1"/>
</dbReference>